<comment type="catalytic activity">
    <reaction evidence="6 7">
        <text>L-threonylcarbamoyladenylate + adenosine(37) in tRNA = N(6)-L-threonylcarbamoyladenosine(37) in tRNA + AMP + H(+)</text>
        <dbReference type="Rhea" id="RHEA:37059"/>
        <dbReference type="Rhea" id="RHEA-COMP:10162"/>
        <dbReference type="Rhea" id="RHEA-COMP:10163"/>
        <dbReference type="ChEBI" id="CHEBI:15378"/>
        <dbReference type="ChEBI" id="CHEBI:73682"/>
        <dbReference type="ChEBI" id="CHEBI:74411"/>
        <dbReference type="ChEBI" id="CHEBI:74418"/>
        <dbReference type="ChEBI" id="CHEBI:456215"/>
        <dbReference type="EC" id="2.3.1.234"/>
    </reaction>
</comment>
<dbReference type="CTD" id="32982"/>
<dbReference type="InterPro" id="IPR043129">
    <property type="entry name" value="ATPase_NBD"/>
</dbReference>
<feature type="domain" description="Gcp-like" evidence="8">
    <location>
        <begin position="58"/>
        <end position="362"/>
    </location>
</feature>
<dbReference type="GO" id="GO:0002949">
    <property type="term" value="P:tRNA threonylcarbamoyladenosine modification"/>
    <property type="evidence" value="ECO:0007669"/>
    <property type="project" value="UniProtKB-UniRule"/>
</dbReference>
<evidence type="ECO:0000256" key="4">
    <source>
        <dbReference type="ARBA" id="ARBA00022723"/>
    </source>
</evidence>
<evidence type="ECO:0000256" key="3">
    <source>
        <dbReference type="ARBA" id="ARBA00022694"/>
    </source>
</evidence>
<proteinExistence type="inferred from homology"/>
<dbReference type="AlphaFoldDB" id="A0AAJ6QL97"/>
<evidence type="ECO:0000256" key="7">
    <source>
        <dbReference type="HAMAP-Rule" id="MF_03179"/>
    </source>
</evidence>
<evidence type="ECO:0000313" key="9">
    <source>
        <dbReference type="Proteomes" id="UP000694867"/>
    </source>
</evidence>
<evidence type="ECO:0000256" key="5">
    <source>
        <dbReference type="ARBA" id="ARBA00023315"/>
    </source>
</evidence>
<dbReference type="Proteomes" id="UP000694867">
    <property type="component" value="Unplaced"/>
</dbReference>
<gene>
    <name evidence="10" type="primary">LOC100898966</name>
</gene>
<name>A0AAJ6QL97_9ACAR</name>
<accession>A0AAJ6QL97</accession>
<dbReference type="CDD" id="cd24134">
    <property type="entry name" value="ASKHA_NBD_OSGEPL1_QRI7_euk"/>
    <property type="match status" value="1"/>
</dbReference>
<dbReference type="KEGG" id="goe:100898966"/>
<comment type="similarity">
    <text evidence="7">Belongs to the KAE1 / TsaD family.</text>
</comment>
<dbReference type="SUPFAM" id="SSF53067">
    <property type="entry name" value="Actin-like ATPase domain"/>
    <property type="match status" value="1"/>
</dbReference>
<comment type="subcellular location">
    <subcellularLocation>
        <location evidence="7">Mitochondrion</location>
    </subcellularLocation>
</comment>
<reference evidence="10" key="1">
    <citation type="submission" date="2025-08" db="UniProtKB">
        <authorList>
            <consortium name="RefSeq"/>
        </authorList>
    </citation>
    <scope>IDENTIFICATION</scope>
</reference>
<evidence type="ECO:0000256" key="2">
    <source>
        <dbReference type="ARBA" id="ARBA00022679"/>
    </source>
</evidence>
<dbReference type="GO" id="GO:0046872">
    <property type="term" value="F:metal ion binding"/>
    <property type="evidence" value="ECO:0007669"/>
    <property type="project" value="UniProtKB-KW"/>
</dbReference>
<dbReference type="InterPro" id="IPR017861">
    <property type="entry name" value="KAE1/TsaD"/>
</dbReference>
<protein>
    <recommendedName>
        <fullName evidence="1">N(6)-L-threonylcarbamoyladenine synthase</fullName>
        <ecNumber evidence="1">2.3.1.234</ecNumber>
    </recommendedName>
</protein>
<evidence type="ECO:0000313" key="10">
    <source>
        <dbReference type="RefSeq" id="XP_003738587.1"/>
    </source>
</evidence>
<comment type="cofactor">
    <cofactor evidence="7">
        <name>a divalent metal cation</name>
        <dbReference type="ChEBI" id="CHEBI:60240"/>
    </cofactor>
    <text evidence="7">Binds 1 divalent metal cation per subunit.</text>
</comment>
<keyword evidence="7" id="KW-0496">Mitochondrion</keyword>
<dbReference type="InterPro" id="IPR022450">
    <property type="entry name" value="TsaD"/>
</dbReference>
<dbReference type="HAMAP" id="MF_01445">
    <property type="entry name" value="TsaD"/>
    <property type="match status" value="1"/>
</dbReference>
<dbReference type="PANTHER" id="PTHR11735">
    <property type="entry name" value="TRNA N6-ADENOSINE THREONYLCARBAMOYLTRANSFERASE"/>
    <property type="match status" value="1"/>
</dbReference>
<keyword evidence="2 7" id="KW-0808">Transferase</keyword>
<evidence type="ECO:0000256" key="6">
    <source>
        <dbReference type="ARBA" id="ARBA00048117"/>
    </source>
</evidence>
<keyword evidence="3 7" id="KW-0819">tRNA processing</keyword>
<dbReference type="EC" id="2.3.1.234" evidence="1"/>
<dbReference type="GO" id="GO:0061711">
    <property type="term" value="F:tRNA N(6)-L-threonylcarbamoyladenine synthase activity"/>
    <property type="evidence" value="ECO:0007669"/>
    <property type="project" value="UniProtKB-EC"/>
</dbReference>
<comment type="subunit">
    <text evidence="7">Homodimer.</text>
</comment>
<dbReference type="NCBIfam" id="TIGR00329">
    <property type="entry name" value="gcp_kae1"/>
    <property type="match status" value="1"/>
</dbReference>
<keyword evidence="9" id="KW-1185">Reference proteome</keyword>
<dbReference type="RefSeq" id="XP_003738587.1">
    <property type="nucleotide sequence ID" value="XM_003738539.1"/>
</dbReference>
<evidence type="ECO:0000259" key="8">
    <source>
        <dbReference type="Pfam" id="PF00814"/>
    </source>
</evidence>
<dbReference type="InterPro" id="IPR000905">
    <property type="entry name" value="Gcp-like_dom"/>
</dbReference>
<dbReference type="GeneID" id="100898966"/>
<comment type="function">
    <text evidence="7">Required for the formation of a threonylcarbamoyl group on adenosine at position 37 (t(6)A37) in mitochondrial tRNAs that read codons beginning with adenine. Probably involved in the transfer of the threonylcarbamoyl moiety of threonylcarbamoyl-AMP (TC-AMP) to the N6 group of A37. Involved in mitochondrial genome maintenance.</text>
</comment>
<dbReference type="PRINTS" id="PR00789">
    <property type="entry name" value="OSIALOPTASE"/>
</dbReference>
<keyword evidence="4 7" id="KW-0479">Metal-binding</keyword>
<dbReference type="Gene3D" id="3.30.420.40">
    <property type="match status" value="2"/>
</dbReference>
<dbReference type="GO" id="GO:0005739">
    <property type="term" value="C:mitochondrion"/>
    <property type="evidence" value="ECO:0007669"/>
    <property type="project" value="UniProtKB-SubCell"/>
</dbReference>
<organism evidence="9 10">
    <name type="scientific">Galendromus occidentalis</name>
    <name type="common">western predatory mite</name>
    <dbReference type="NCBI Taxonomy" id="34638"/>
    <lineage>
        <taxon>Eukaryota</taxon>
        <taxon>Metazoa</taxon>
        <taxon>Ecdysozoa</taxon>
        <taxon>Arthropoda</taxon>
        <taxon>Chelicerata</taxon>
        <taxon>Arachnida</taxon>
        <taxon>Acari</taxon>
        <taxon>Parasitiformes</taxon>
        <taxon>Mesostigmata</taxon>
        <taxon>Gamasina</taxon>
        <taxon>Phytoseioidea</taxon>
        <taxon>Phytoseiidae</taxon>
        <taxon>Typhlodrominae</taxon>
        <taxon>Galendromus</taxon>
    </lineage>
</organism>
<evidence type="ECO:0000256" key="1">
    <source>
        <dbReference type="ARBA" id="ARBA00012156"/>
    </source>
</evidence>
<sequence length="464" mass="51222">MLPSFLKVPSITGAGLTSSGRRSLLRYLHHSTKRKLVLGIETSCDDTGMAIVDEAGNILGEAHHSQLRTHVRFGGVLPPLARDLHRQNIAKVHSDTLKAAGVDPREIDAVAVTTRPGMALSLGVGLEHAKKFCKENSLPLIPIHHMEAHALVVRCENRSVDLPYLVLLVSGGHSQVAVVRDVTDFALLGSTIDDAPGEALDKIARRLKLSNLREFRELSGGASVELLAKRGDPRTMKYHQPLSDRKDCNFSFSGFKSMTTSQVMRLEKGLGIRGDAILPNAADICASVQYYMCLHIMKRVFRAIMFCRRKGIDFGDRLVISGGVACSLYLRAFMRQLCEAEDVELFVPPPRLCSDNGVMIAWNGVERLRVGEKPKSPHELDELGFEPSCSLGEDLREQVSRECIRIPRFKIDLVRLLTETGNIHASGFPPDRGISPKRTSKDLAEQIKLLEVHDSEDTKTAELA</sequence>
<dbReference type="PANTHER" id="PTHR11735:SF6">
    <property type="entry name" value="TRNA N6-ADENOSINE THREONYLCARBAMOYLTRANSFERASE, MITOCHONDRIAL"/>
    <property type="match status" value="1"/>
</dbReference>
<keyword evidence="5 7" id="KW-0012">Acyltransferase</keyword>
<dbReference type="Pfam" id="PF00814">
    <property type="entry name" value="TsaD"/>
    <property type="match status" value="1"/>
</dbReference>